<evidence type="ECO:0000256" key="3">
    <source>
        <dbReference type="PROSITE-ProRule" id="PRU00277"/>
    </source>
</evidence>
<dbReference type="InterPro" id="IPR001179">
    <property type="entry name" value="PPIase_FKBP_dom"/>
</dbReference>
<feature type="chain" id="PRO_5004812442" description="Peptidyl-prolyl cis-trans isomerase" evidence="5">
    <location>
        <begin position="21"/>
        <end position="202"/>
    </location>
</feature>
<proteinExistence type="inferred from homology"/>
<reference evidence="7 8" key="1">
    <citation type="submission" date="2013-11" db="EMBL/GenBank/DDBJ databases">
        <title>Single cell genomics of uncultured Tannerella BU063 (oral taxon 286).</title>
        <authorList>
            <person name="Beall C.J."/>
            <person name="Campbell A.G."/>
            <person name="Griffen A.L."/>
            <person name="Podar M."/>
            <person name="Leys E.J."/>
        </authorList>
    </citation>
    <scope>NUCLEOTIDE SEQUENCE [LARGE SCALE GENOMIC DNA]</scope>
    <source>
        <strain evidence="7">Cell 2</strain>
    </source>
</reference>
<evidence type="ECO:0000256" key="2">
    <source>
        <dbReference type="ARBA" id="ARBA00023110"/>
    </source>
</evidence>
<sequence>MKRTLHILPSLLFVVAVLVAATACSKSEDDSAERWRTANDAAFAAIKSNASYTEIKSPGHEGSIYYKELKKGTGTKPILFTSTVSLYARGRFVADYPDNKYIRQGAVFQSWQEADGVPFTTLVSSVGVPPKGFSAYTLTKGVRVALQYMHEGDRWEVWVPYTLGLGENDGSLFINVMPSSSATKIPAYSTLVFEIEVVGVHS</sequence>
<evidence type="ECO:0000256" key="5">
    <source>
        <dbReference type="SAM" id="SignalP"/>
    </source>
</evidence>
<dbReference type="SUPFAM" id="SSF54534">
    <property type="entry name" value="FKBP-like"/>
    <property type="match status" value="1"/>
</dbReference>
<dbReference type="Pfam" id="PF00254">
    <property type="entry name" value="FKBP_C"/>
    <property type="match status" value="1"/>
</dbReference>
<comment type="catalytic activity">
    <reaction evidence="1 3 4">
        <text>[protein]-peptidylproline (omega=180) = [protein]-peptidylproline (omega=0)</text>
        <dbReference type="Rhea" id="RHEA:16237"/>
        <dbReference type="Rhea" id="RHEA-COMP:10747"/>
        <dbReference type="Rhea" id="RHEA-COMP:10748"/>
        <dbReference type="ChEBI" id="CHEBI:83833"/>
        <dbReference type="ChEBI" id="CHEBI:83834"/>
        <dbReference type="EC" id="5.2.1.8"/>
    </reaction>
</comment>
<dbReference type="EMBL" id="AYUF01000436">
    <property type="protein sequence ID" value="ETK01779.1"/>
    <property type="molecule type" value="Genomic_DNA"/>
</dbReference>
<dbReference type="GO" id="GO:0003755">
    <property type="term" value="F:peptidyl-prolyl cis-trans isomerase activity"/>
    <property type="evidence" value="ECO:0007669"/>
    <property type="project" value="UniProtKB-UniRule"/>
</dbReference>
<gene>
    <name evidence="7" type="ORF">N425_07940</name>
</gene>
<protein>
    <recommendedName>
        <fullName evidence="4">Peptidyl-prolyl cis-trans isomerase</fullName>
        <ecNumber evidence="4">5.2.1.8</ecNumber>
    </recommendedName>
</protein>
<evidence type="ECO:0000313" key="8">
    <source>
        <dbReference type="Proteomes" id="UP000018837"/>
    </source>
</evidence>
<keyword evidence="5" id="KW-0732">Signal</keyword>
<evidence type="ECO:0000313" key="7">
    <source>
        <dbReference type="EMBL" id="ETK01779.1"/>
    </source>
</evidence>
<keyword evidence="2 3" id="KW-0697">Rotamase</keyword>
<dbReference type="PATRIC" id="fig|1411148.3.peg.1241"/>
<name>W2C3J7_9BACT</name>
<feature type="domain" description="PPIase FKBP-type" evidence="6">
    <location>
        <begin position="81"/>
        <end position="201"/>
    </location>
</feature>
<organism evidence="7 8">
    <name type="scientific">Tannerella sp. oral taxon BU063 isolate Cell 2</name>
    <dbReference type="NCBI Taxonomy" id="1411148"/>
    <lineage>
        <taxon>Bacteria</taxon>
        <taxon>Pseudomonadati</taxon>
        <taxon>Bacteroidota</taxon>
        <taxon>Bacteroidia</taxon>
        <taxon>Bacteroidales</taxon>
        <taxon>Tannerellaceae</taxon>
        <taxon>Tannerella</taxon>
    </lineage>
</organism>
<evidence type="ECO:0000256" key="1">
    <source>
        <dbReference type="ARBA" id="ARBA00000971"/>
    </source>
</evidence>
<feature type="signal peptide" evidence="5">
    <location>
        <begin position="1"/>
        <end position="20"/>
    </location>
</feature>
<dbReference type="PROSITE" id="PS51257">
    <property type="entry name" value="PROKAR_LIPOPROTEIN"/>
    <property type="match status" value="1"/>
</dbReference>
<comment type="caution">
    <text evidence="7">The sequence shown here is derived from an EMBL/GenBank/DDBJ whole genome shotgun (WGS) entry which is preliminary data.</text>
</comment>
<dbReference type="Proteomes" id="UP000018837">
    <property type="component" value="Unassembled WGS sequence"/>
</dbReference>
<keyword evidence="3 4" id="KW-0413">Isomerase</keyword>
<dbReference type="EC" id="5.2.1.8" evidence="4"/>
<evidence type="ECO:0000259" key="6">
    <source>
        <dbReference type="PROSITE" id="PS50059"/>
    </source>
</evidence>
<accession>W2C3J7</accession>
<dbReference type="InterPro" id="IPR046357">
    <property type="entry name" value="PPIase_dom_sf"/>
</dbReference>
<dbReference type="PROSITE" id="PS50059">
    <property type="entry name" value="FKBP_PPIASE"/>
    <property type="match status" value="1"/>
</dbReference>
<dbReference type="Gene3D" id="3.10.50.40">
    <property type="match status" value="1"/>
</dbReference>
<comment type="similarity">
    <text evidence="4">Belongs to the FKBP-type PPIase family.</text>
</comment>
<dbReference type="AlphaFoldDB" id="W2C3J7"/>
<evidence type="ECO:0000256" key="4">
    <source>
        <dbReference type="RuleBase" id="RU003915"/>
    </source>
</evidence>